<feature type="domain" description="Protein kinase" evidence="28">
    <location>
        <begin position="478"/>
        <end position="874"/>
    </location>
</feature>
<evidence type="ECO:0000256" key="18">
    <source>
        <dbReference type="ARBA" id="ARBA00023163"/>
    </source>
</evidence>
<dbReference type="GO" id="GO:0002376">
    <property type="term" value="P:immune system process"/>
    <property type="evidence" value="ECO:0007669"/>
    <property type="project" value="UniProtKB-KW"/>
</dbReference>
<evidence type="ECO:0000313" key="30">
    <source>
        <dbReference type="EMBL" id="KAG6774841.1"/>
    </source>
</evidence>
<dbReference type="InterPro" id="IPR008271">
    <property type="entry name" value="Ser/Thr_kinase_AS"/>
</dbReference>
<keyword evidence="16" id="KW-0472">Membrane</keyword>
<evidence type="ECO:0000256" key="9">
    <source>
        <dbReference type="ARBA" id="ARBA00022777"/>
    </source>
</evidence>
<evidence type="ECO:0000256" key="24">
    <source>
        <dbReference type="ARBA" id="ARBA00048679"/>
    </source>
</evidence>
<dbReference type="InterPro" id="IPR045133">
    <property type="entry name" value="IRE1/2-like"/>
</dbReference>
<evidence type="ECO:0000256" key="8">
    <source>
        <dbReference type="ARBA" id="ARBA00022741"/>
    </source>
</evidence>
<dbReference type="FunFam" id="2.130.10.10:FF:001716">
    <property type="entry name" value="Inositol requiring 1-1"/>
    <property type="match status" value="1"/>
</dbReference>
<comment type="catalytic activity">
    <reaction evidence="24">
        <text>L-seryl-[protein] + ATP = O-phospho-L-seryl-[protein] + ADP + H(+)</text>
        <dbReference type="Rhea" id="RHEA:17989"/>
        <dbReference type="Rhea" id="RHEA-COMP:9863"/>
        <dbReference type="Rhea" id="RHEA-COMP:11604"/>
        <dbReference type="ChEBI" id="CHEBI:15378"/>
        <dbReference type="ChEBI" id="CHEBI:29999"/>
        <dbReference type="ChEBI" id="CHEBI:30616"/>
        <dbReference type="ChEBI" id="CHEBI:83421"/>
        <dbReference type="ChEBI" id="CHEBI:456216"/>
        <dbReference type="EC" id="2.7.11.1"/>
    </reaction>
</comment>
<evidence type="ECO:0000256" key="3">
    <source>
        <dbReference type="ARBA" id="ARBA00022527"/>
    </source>
</evidence>
<dbReference type="GO" id="GO:0009751">
    <property type="term" value="P:response to salicylic acid"/>
    <property type="evidence" value="ECO:0007669"/>
    <property type="project" value="UniProtKB-ARBA"/>
</dbReference>
<keyword evidence="6" id="KW-0812">Transmembrane</keyword>
<evidence type="ECO:0000256" key="5">
    <source>
        <dbReference type="ARBA" id="ARBA00022679"/>
    </source>
</evidence>
<keyword evidence="7 27" id="KW-0732">Signal</keyword>
<dbReference type="GO" id="GO:1990604">
    <property type="term" value="C:IRE1-TRAF2-ASK1 complex"/>
    <property type="evidence" value="ECO:0007669"/>
    <property type="project" value="TreeGrafter"/>
</dbReference>
<evidence type="ECO:0000256" key="4">
    <source>
        <dbReference type="ARBA" id="ARBA00022664"/>
    </source>
</evidence>
<keyword evidence="9" id="KW-0418">Kinase</keyword>
<protein>
    <recommendedName>
        <fullName evidence="2">non-specific serine/threonine protein kinase</fullName>
        <ecNumber evidence="2">2.7.11.1</ecNumber>
    </recommendedName>
</protein>
<keyword evidence="15" id="KW-0805">Transcription regulation</keyword>
<organism evidence="30 31">
    <name type="scientific">Populus tomentosa</name>
    <name type="common">Chinese white poplar</name>
    <dbReference type="NCBI Taxonomy" id="118781"/>
    <lineage>
        <taxon>Eukaryota</taxon>
        <taxon>Viridiplantae</taxon>
        <taxon>Streptophyta</taxon>
        <taxon>Embryophyta</taxon>
        <taxon>Tracheophyta</taxon>
        <taxon>Spermatophyta</taxon>
        <taxon>Magnoliopsida</taxon>
        <taxon>eudicotyledons</taxon>
        <taxon>Gunneridae</taxon>
        <taxon>Pentapetalae</taxon>
        <taxon>rosids</taxon>
        <taxon>fabids</taxon>
        <taxon>Malpighiales</taxon>
        <taxon>Salicaceae</taxon>
        <taxon>Saliceae</taxon>
        <taxon>Populus</taxon>
    </lineage>
</organism>
<evidence type="ECO:0000256" key="20">
    <source>
        <dbReference type="ARBA" id="ARBA00023187"/>
    </source>
</evidence>
<feature type="compositionally biased region" description="Basic residues" evidence="26">
    <location>
        <begin position="410"/>
        <end position="420"/>
    </location>
</feature>
<evidence type="ECO:0000256" key="23">
    <source>
        <dbReference type="ARBA" id="ARBA00047899"/>
    </source>
</evidence>
<keyword evidence="10" id="KW-0378">Hydrolase</keyword>
<evidence type="ECO:0000256" key="25">
    <source>
        <dbReference type="ARBA" id="ARBA00065357"/>
    </source>
</evidence>
<feature type="signal peptide" evidence="27">
    <location>
        <begin position="1"/>
        <end position="20"/>
    </location>
</feature>
<keyword evidence="31" id="KW-1185">Reference proteome</keyword>
<dbReference type="SMART" id="SM00580">
    <property type="entry name" value="PUG"/>
    <property type="match status" value="1"/>
</dbReference>
<proteinExistence type="predicted"/>
<evidence type="ECO:0000256" key="12">
    <source>
        <dbReference type="ARBA" id="ARBA00022840"/>
    </source>
</evidence>
<dbReference type="Pfam" id="PF00069">
    <property type="entry name" value="Pkinase"/>
    <property type="match status" value="1"/>
</dbReference>
<dbReference type="EMBL" id="JAAWWB010000010">
    <property type="protein sequence ID" value="KAG6774841.1"/>
    <property type="molecule type" value="Genomic_DNA"/>
</dbReference>
<keyword evidence="18" id="KW-0804">Transcription</keyword>
<evidence type="ECO:0000256" key="11">
    <source>
        <dbReference type="ARBA" id="ARBA00022824"/>
    </source>
</evidence>
<comment type="catalytic activity">
    <reaction evidence="23">
        <text>L-threonyl-[protein] + ATP = O-phospho-L-threonyl-[protein] + ADP + H(+)</text>
        <dbReference type="Rhea" id="RHEA:46608"/>
        <dbReference type="Rhea" id="RHEA-COMP:11060"/>
        <dbReference type="Rhea" id="RHEA-COMP:11605"/>
        <dbReference type="ChEBI" id="CHEBI:15378"/>
        <dbReference type="ChEBI" id="CHEBI:30013"/>
        <dbReference type="ChEBI" id="CHEBI:30616"/>
        <dbReference type="ChEBI" id="CHEBI:61977"/>
        <dbReference type="ChEBI" id="CHEBI:456216"/>
        <dbReference type="EC" id="2.7.11.1"/>
    </reaction>
</comment>
<dbReference type="FunFam" id="1.20.1440.180:FF:000002">
    <property type="entry name" value="Serine/threonine-protein kinase/endoribonuclease IRE1"/>
    <property type="match status" value="1"/>
</dbReference>
<keyword evidence="4" id="KW-0507">mRNA processing</keyword>
<evidence type="ECO:0000259" key="29">
    <source>
        <dbReference type="PROSITE" id="PS51392"/>
    </source>
</evidence>
<dbReference type="GO" id="GO:0051082">
    <property type="term" value="F:unfolded protein binding"/>
    <property type="evidence" value="ECO:0007669"/>
    <property type="project" value="TreeGrafter"/>
</dbReference>
<dbReference type="FunFam" id="1.10.510.10:FF:000463">
    <property type="entry name" value="Serine/threonine-protein kinase/endoribonuclease IRE1a"/>
    <property type="match status" value="1"/>
</dbReference>
<reference evidence="30" key="1">
    <citation type="journal article" date="2020" name="bioRxiv">
        <title>Hybrid origin of Populus tomentosa Carr. identified through genome sequencing and phylogenomic analysis.</title>
        <authorList>
            <person name="An X."/>
            <person name="Gao K."/>
            <person name="Chen Z."/>
            <person name="Li J."/>
            <person name="Yang X."/>
            <person name="Yang X."/>
            <person name="Zhou J."/>
            <person name="Guo T."/>
            <person name="Zhao T."/>
            <person name="Huang S."/>
            <person name="Miao D."/>
            <person name="Khan W.U."/>
            <person name="Rao P."/>
            <person name="Ye M."/>
            <person name="Lei B."/>
            <person name="Liao W."/>
            <person name="Wang J."/>
            <person name="Ji L."/>
            <person name="Li Y."/>
            <person name="Guo B."/>
            <person name="Mustafa N.S."/>
            <person name="Li S."/>
            <person name="Yun Q."/>
            <person name="Keller S.R."/>
            <person name="Mao J."/>
            <person name="Zhang R."/>
            <person name="Strauss S.H."/>
        </authorList>
    </citation>
    <scope>NUCLEOTIDE SEQUENCE</scope>
    <source>
        <strain evidence="30">GM15</strain>
        <tissue evidence="30">Leaf</tissue>
    </source>
</reference>
<dbReference type="GO" id="GO:0008380">
    <property type="term" value="P:RNA splicing"/>
    <property type="evidence" value="ECO:0007669"/>
    <property type="project" value="UniProtKB-KW"/>
</dbReference>
<evidence type="ECO:0000256" key="13">
    <source>
        <dbReference type="ARBA" id="ARBA00022859"/>
    </source>
</evidence>
<evidence type="ECO:0000256" key="7">
    <source>
        <dbReference type="ARBA" id="ARBA00022729"/>
    </source>
</evidence>
<dbReference type="InterPro" id="IPR010513">
    <property type="entry name" value="KEN_dom"/>
</dbReference>
<keyword evidence="13" id="KW-0391">Immunity</keyword>
<evidence type="ECO:0000256" key="10">
    <source>
        <dbReference type="ARBA" id="ARBA00022801"/>
    </source>
</evidence>
<keyword evidence="11" id="KW-0256">Endoplasmic reticulum</keyword>
<dbReference type="InterPro" id="IPR000719">
    <property type="entry name" value="Prot_kinase_dom"/>
</dbReference>
<evidence type="ECO:0000256" key="27">
    <source>
        <dbReference type="SAM" id="SignalP"/>
    </source>
</evidence>
<accession>A0A8X7ZSK1</accession>
<evidence type="ECO:0000259" key="28">
    <source>
        <dbReference type="PROSITE" id="PS50011"/>
    </source>
</evidence>
<keyword evidence="3" id="KW-0723">Serine/threonine-protein kinase</keyword>
<feature type="domain" description="KEN" evidence="29">
    <location>
        <begin position="877"/>
        <end position="1008"/>
    </location>
</feature>
<evidence type="ECO:0000256" key="22">
    <source>
        <dbReference type="ARBA" id="ARBA00023268"/>
    </source>
</evidence>
<dbReference type="GO" id="GO:0042742">
    <property type="term" value="P:defense response to bacterium"/>
    <property type="evidence" value="ECO:0007669"/>
    <property type="project" value="UniProtKB-ARBA"/>
</dbReference>
<evidence type="ECO:0000256" key="19">
    <source>
        <dbReference type="ARBA" id="ARBA00023180"/>
    </source>
</evidence>
<dbReference type="EC" id="2.7.11.1" evidence="2"/>
<name>A0A8X7ZSK1_POPTO</name>
<dbReference type="SMART" id="SM00220">
    <property type="entry name" value="S_TKc"/>
    <property type="match status" value="1"/>
</dbReference>
<dbReference type="GO" id="GO:0036498">
    <property type="term" value="P:IRE1-mediated unfolded protein response"/>
    <property type="evidence" value="ECO:0007669"/>
    <property type="project" value="TreeGrafter"/>
</dbReference>
<gene>
    <name evidence="30" type="ORF">POTOM_022215</name>
</gene>
<dbReference type="GO" id="GO:0006397">
    <property type="term" value="P:mRNA processing"/>
    <property type="evidence" value="ECO:0007669"/>
    <property type="project" value="UniProtKB-KW"/>
</dbReference>
<comment type="subcellular location">
    <subcellularLocation>
        <location evidence="1">Endoplasmic reticulum membrane</location>
        <topology evidence="1">Single-pass type I membrane protein</topology>
    </subcellularLocation>
</comment>
<evidence type="ECO:0000313" key="31">
    <source>
        <dbReference type="Proteomes" id="UP000886885"/>
    </source>
</evidence>
<keyword evidence="17" id="KW-1015">Disulfide bond</keyword>
<dbReference type="Proteomes" id="UP000886885">
    <property type="component" value="Chromosome 5D"/>
</dbReference>
<dbReference type="PROSITE" id="PS50011">
    <property type="entry name" value="PROTEIN_KINASE_DOM"/>
    <property type="match status" value="1"/>
</dbReference>
<dbReference type="CDD" id="cd10422">
    <property type="entry name" value="RNase_Ire1"/>
    <property type="match status" value="1"/>
</dbReference>
<comment type="subunit">
    <text evidence="25">Homodimer; disulfide-linked. Dimer formation is driven by hydrophobic interactions within the N-terminal luminal domains and stabilized by disulfide bridges.</text>
</comment>
<comment type="caution">
    <text evidence="30">The sequence shown here is derived from an EMBL/GenBank/DDBJ whole genome shotgun (WGS) entry which is preliminary data.</text>
</comment>
<dbReference type="FunFam" id="3.30.200.20:FF:000077">
    <property type="entry name" value="Putative Serine/threonine-protein kinase/endoribonuclease IRE1"/>
    <property type="match status" value="1"/>
</dbReference>
<sequence>MKRSFIFLLLILLILSPLISQFCLSDQSNQITKLFDPLLPPTPQQDVAIVAALDGTVHLVDTNLRKTRWSFPTGSPIYSSYQARVSSDDDRHNGSELSKDLYYIDCGDDWELYVHSQRFGKLRKLSLSADEYIRMTPHISDDGEITLGLKKTTAFLVDAKTGRVVRMYKFDNSASKVGVQVFEGNAVMLSKDAGELVESGDVDLGAFKHLVYITRTDYVLQHYSPNSTEILWNVAFADIEGEFRCQGIQSSFDGVPPNANEDTDETEWQLPCQMKTVALRIRDHGMFEFDKLAITHLGGGANFLPVPYNKPPFGHVPRFQPALPTSGDIPMLALPSSEGKNPGILAPFSGNSGTVNAITPSSENIAKSHVWPVITAVLSIMGFISYKFLASRKQGKLNKPIEELQPRSGMPKKKKNRRSGNNKSNPNNLKNQKYLSLQSKVGETNELTPVERDERKFLLTFTDHADGRVDGRRIGKLLVSNKEIAKGSNGTVVLEGIYDGRHVAVKRLVQSHHDVALKEIQNLIASDQHPNIVRWFGVEYDQDFVYLALERCTCSLNDLIYVNSESFQNQIPSKDMDSNRLPEYMVRLHSMPEHNRNVELWKANGYPSVQLLKLMRSVNIPFLFISSSPYIGIKGGDWLEDYNAIRVCPSRTVIKESRFCLRWMVHVLYSLQTTSVKGLKKMHNLHYDNVLLRHSKLAKPIPLVSLFRRRDKIVRTLVILVRDVVSGLTHLHELGFVHRDLKPQNVLIISEKSFCAKLSDMGISKRLLGDMSSLTQHPTGYGSSGWQAPEQLLHGRQTRALDLFSLGCVLFFCITGGKHPFGDNIERDVNIVNDRKDLFLVENIPEALDLFTCLLDPDPEKRPKAQEVLNHPLFWTSEKRLSFLQDVSDRVELEDRENASELLDTLESTATMALNGKWDEKMEAAFINNIGRYRRYKFDSIRDLLRVIRNKSHHYRELPQEIKELLGSHPEGFESYFSRRFPKLLIEVYKVISRYCKEEEFFRKYIDSNII</sequence>
<dbReference type="GO" id="GO:0004674">
    <property type="term" value="F:protein serine/threonine kinase activity"/>
    <property type="evidence" value="ECO:0007669"/>
    <property type="project" value="UniProtKB-KW"/>
</dbReference>
<keyword evidence="22" id="KW-0511">Multifunctional enzyme</keyword>
<evidence type="ECO:0000256" key="17">
    <source>
        <dbReference type="ARBA" id="ARBA00023157"/>
    </source>
</evidence>
<evidence type="ECO:0000256" key="6">
    <source>
        <dbReference type="ARBA" id="ARBA00022692"/>
    </source>
</evidence>
<dbReference type="Pfam" id="PF06479">
    <property type="entry name" value="Ribonuc_2-5A"/>
    <property type="match status" value="1"/>
</dbReference>
<evidence type="ECO:0000256" key="14">
    <source>
        <dbReference type="ARBA" id="ARBA00022989"/>
    </source>
</evidence>
<dbReference type="PANTHER" id="PTHR13954">
    <property type="entry name" value="IRE1-RELATED"/>
    <property type="match status" value="1"/>
</dbReference>
<dbReference type="PROSITE" id="PS51392">
    <property type="entry name" value="KEN"/>
    <property type="match status" value="1"/>
</dbReference>
<keyword evidence="8" id="KW-0547">Nucleotide-binding</keyword>
<dbReference type="PROSITE" id="PS00108">
    <property type="entry name" value="PROTEIN_KINASE_ST"/>
    <property type="match status" value="1"/>
</dbReference>
<feature type="compositionally biased region" description="Low complexity" evidence="26">
    <location>
        <begin position="421"/>
        <end position="433"/>
    </location>
</feature>
<evidence type="ECO:0000256" key="26">
    <source>
        <dbReference type="SAM" id="MobiDB-lite"/>
    </source>
</evidence>
<dbReference type="AlphaFoldDB" id="A0A8X7ZSK1"/>
<dbReference type="PANTHER" id="PTHR13954:SF27">
    <property type="entry name" value="SERINE_THREONINE-PROTEIN KINASE_ENDORIBONUCLEASE IRE1B"/>
    <property type="match status" value="1"/>
</dbReference>
<keyword evidence="14" id="KW-1133">Transmembrane helix</keyword>
<keyword evidence="19" id="KW-0325">Glycoprotein</keyword>
<evidence type="ECO:0000256" key="1">
    <source>
        <dbReference type="ARBA" id="ARBA00004115"/>
    </source>
</evidence>
<keyword evidence="21" id="KW-0834">Unfolded protein response</keyword>
<keyword evidence="20" id="KW-0508">mRNA splicing</keyword>
<dbReference type="GO" id="GO:0016787">
    <property type="term" value="F:hydrolase activity"/>
    <property type="evidence" value="ECO:0007669"/>
    <property type="project" value="UniProtKB-KW"/>
</dbReference>
<keyword evidence="12" id="KW-0067">ATP-binding</keyword>
<dbReference type="GO" id="GO:0004521">
    <property type="term" value="F:RNA endonuclease activity"/>
    <property type="evidence" value="ECO:0007669"/>
    <property type="project" value="InterPro"/>
</dbReference>
<evidence type="ECO:0000256" key="16">
    <source>
        <dbReference type="ARBA" id="ARBA00023136"/>
    </source>
</evidence>
<feature type="chain" id="PRO_5036485345" description="non-specific serine/threonine protein kinase" evidence="27">
    <location>
        <begin position="21"/>
        <end position="1011"/>
    </location>
</feature>
<dbReference type="GO" id="GO:0005524">
    <property type="term" value="F:ATP binding"/>
    <property type="evidence" value="ECO:0007669"/>
    <property type="project" value="UniProtKB-KW"/>
</dbReference>
<evidence type="ECO:0000256" key="21">
    <source>
        <dbReference type="ARBA" id="ARBA00023230"/>
    </source>
</evidence>
<feature type="region of interest" description="Disordered" evidence="26">
    <location>
        <begin position="399"/>
        <end position="441"/>
    </location>
</feature>
<keyword evidence="5" id="KW-0808">Transferase</keyword>
<evidence type="ECO:0000256" key="15">
    <source>
        <dbReference type="ARBA" id="ARBA00023015"/>
    </source>
</evidence>
<dbReference type="OrthoDB" id="63989at2759"/>
<evidence type="ECO:0000256" key="2">
    <source>
        <dbReference type="ARBA" id="ARBA00012513"/>
    </source>
</evidence>